<evidence type="ECO:0000256" key="1">
    <source>
        <dbReference type="SAM" id="MobiDB-lite"/>
    </source>
</evidence>
<comment type="caution">
    <text evidence="2">The sequence shown here is derived from an EMBL/GenBank/DDBJ whole genome shotgun (WGS) entry which is preliminary data.</text>
</comment>
<dbReference type="AlphaFoldDB" id="A0A8S4QDB5"/>
<proteinExistence type="predicted"/>
<evidence type="ECO:0000313" key="2">
    <source>
        <dbReference type="EMBL" id="CAH2208446.1"/>
    </source>
</evidence>
<dbReference type="Proteomes" id="UP000838756">
    <property type="component" value="Unassembled WGS sequence"/>
</dbReference>
<feature type="compositionally biased region" description="Basic residues" evidence="1">
    <location>
        <begin position="11"/>
        <end position="20"/>
    </location>
</feature>
<keyword evidence="3" id="KW-1185">Reference proteome</keyword>
<evidence type="ECO:0000313" key="3">
    <source>
        <dbReference type="Proteomes" id="UP000838756"/>
    </source>
</evidence>
<feature type="non-terminal residue" evidence="2">
    <location>
        <position position="1"/>
    </location>
</feature>
<gene>
    <name evidence="2" type="primary">jg27599</name>
    <name evidence="2" type="ORF">PAEG_LOCUS1062</name>
</gene>
<name>A0A8S4QDB5_9NEOP</name>
<reference evidence="2" key="1">
    <citation type="submission" date="2022-03" db="EMBL/GenBank/DDBJ databases">
        <authorList>
            <person name="Lindestad O."/>
        </authorList>
    </citation>
    <scope>NUCLEOTIDE SEQUENCE</scope>
</reference>
<accession>A0A8S4QDB5</accession>
<sequence>SMDAPPATGWHMRKKMSPKRRASDQMVAGAQKNANCEPLHNALFIKQPVGHLYVASSFE</sequence>
<protein>
    <submittedName>
        <fullName evidence="2">Jg27599 protein</fullName>
    </submittedName>
</protein>
<dbReference type="EMBL" id="CAKXAJ010003579">
    <property type="protein sequence ID" value="CAH2208446.1"/>
    <property type="molecule type" value="Genomic_DNA"/>
</dbReference>
<feature type="region of interest" description="Disordered" evidence="1">
    <location>
        <begin position="1"/>
        <end position="24"/>
    </location>
</feature>
<organism evidence="2 3">
    <name type="scientific">Pararge aegeria aegeria</name>
    <dbReference type="NCBI Taxonomy" id="348720"/>
    <lineage>
        <taxon>Eukaryota</taxon>
        <taxon>Metazoa</taxon>
        <taxon>Ecdysozoa</taxon>
        <taxon>Arthropoda</taxon>
        <taxon>Hexapoda</taxon>
        <taxon>Insecta</taxon>
        <taxon>Pterygota</taxon>
        <taxon>Neoptera</taxon>
        <taxon>Endopterygota</taxon>
        <taxon>Lepidoptera</taxon>
        <taxon>Glossata</taxon>
        <taxon>Ditrysia</taxon>
        <taxon>Papilionoidea</taxon>
        <taxon>Nymphalidae</taxon>
        <taxon>Satyrinae</taxon>
        <taxon>Satyrini</taxon>
        <taxon>Parargina</taxon>
        <taxon>Pararge</taxon>
    </lineage>
</organism>